<evidence type="ECO:0000313" key="2">
    <source>
        <dbReference type="EMBL" id="MFC6704712.1"/>
    </source>
</evidence>
<dbReference type="InterPro" id="IPR013783">
    <property type="entry name" value="Ig-like_fold"/>
</dbReference>
<dbReference type="SUPFAM" id="SSF81296">
    <property type="entry name" value="E set domains"/>
    <property type="match status" value="1"/>
</dbReference>
<dbReference type="RefSeq" id="WP_382399195.1">
    <property type="nucleotide sequence ID" value="NZ_JBHSWH010000001.1"/>
</dbReference>
<accession>A0ABW2AD12</accession>
<name>A0ABW2AD12_9MICO</name>
<proteinExistence type="predicted"/>
<dbReference type="EMBL" id="JBHSWH010000001">
    <property type="protein sequence ID" value="MFC6704712.1"/>
    <property type="molecule type" value="Genomic_DNA"/>
</dbReference>
<dbReference type="InterPro" id="IPR014756">
    <property type="entry name" value="Ig_E-set"/>
</dbReference>
<comment type="caution">
    <text evidence="2">The sequence shown here is derived from an EMBL/GenBank/DDBJ whole genome shotgun (WGS) entry which is preliminary data.</text>
</comment>
<feature type="region of interest" description="Disordered" evidence="1">
    <location>
        <begin position="92"/>
        <end position="113"/>
    </location>
</feature>
<dbReference type="Proteomes" id="UP001596298">
    <property type="component" value="Unassembled WGS sequence"/>
</dbReference>
<evidence type="ECO:0000256" key="1">
    <source>
        <dbReference type="SAM" id="MobiDB-lite"/>
    </source>
</evidence>
<reference evidence="3" key="1">
    <citation type="journal article" date="2019" name="Int. J. Syst. Evol. Microbiol.">
        <title>The Global Catalogue of Microorganisms (GCM) 10K type strain sequencing project: providing services to taxonomists for standard genome sequencing and annotation.</title>
        <authorList>
            <consortium name="The Broad Institute Genomics Platform"/>
            <consortium name="The Broad Institute Genome Sequencing Center for Infectious Disease"/>
            <person name="Wu L."/>
            <person name="Ma J."/>
        </authorList>
    </citation>
    <scope>NUCLEOTIDE SEQUENCE [LARGE SCALE GENOMIC DNA]</scope>
    <source>
        <strain evidence="3">CCUG 58127</strain>
    </source>
</reference>
<keyword evidence="3" id="KW-1185">Reference proteome</keyword>
<gene>
    <name evidence="2" type="ORF">ACFQDH_05390</name>
</gene>
<sequence length="143" mass="16147">MAEQLAIHRLRARKPLDDNAIDRFLQQHTVPIVEGAKCTFLFRGDADEVWVRHRIVGRPQRVPMRRLPGTSLWFVILELPAGSRVEYQLEVRHGEHHEEGNDPLNPHVANSPVGSSSVLQATGYVVPDWVHPDPEARPGRSST</sequence>
<evidence type="ECO:0000313" key="3">
    <source>
        <dbReference type="Proteomes" id="UP001596298"/>
    </source>
</evidence>
<organism evidence="2 3">
    <name type="scientific">Flexivirga alba</name>
    <dbReference type="NCBI Taxonomy" id="702742"/>
    <lineage>
        <taxon>Bacteria</taxon>
        <taxon>Bacillati</taxon>
        <taxon>Actinomycetota</taxon>
        <taxon>Actinomycetes</taxon>
        <taxon>Micrococcales</taxon>
        <taxon>Dermacoccaceae</taxon>
        <taxon>Flexivirga</taxon>
    </lineage>
</organism>
<protein>
    <submittedName>
        <fullName evidence="2">Uncharacterized protein</fullName>
    </submittedName>
</protein>
<dbReference type="Gene3D" id="2.60.40.10">
    <property type="entry name" value="Immunoglobulins"/>
    <property type="match status" value="1"/>
</dbReference>